<dbReference type="HAMAP" id="MF_02207">
    <property type="entry name" value="MreB"/>
    <property type="match status" value="1"/>
</dbReference>
<dbReference type="Proteomes" id="UP001154420">
    <property type="component" value="Unassembled WGS sequence"/>
</dbReference>
<dbReference type="InterPro" id="IPR056546">
    <property type="entry name" value="MreB_MamK-like"/>
</dbReference>
<dbReference type="GO" id="GO:0005524">
    <property type="term" value="F:ATP binding"/>
    <property type="evidence" value="ECO:0007669"/>
    <property type="project" value="UniProtKB-KW"/>
</dbReference>
<dbReference type="PANTHER" id="PTHR42749:SF1">
    <property type="entry name" value="CELL SHAPE-DETERMINING PROTEIN MREB"/>
    <property type="match status" value="1"/>
</dbReference>
<evidence type="ECO:0000313" key="8">
    <source>
        <dbReference type="Proteomes" id="UP001154420"/>
    </source>
</evidence>
<comment type="subcellular location">
    <subcellularLocation>
        <location evidence="6">Cytoplasm</location>
    </subcellularLocation>
    <text evidence="6">Membrane-associated.</text>
</comment>
<dbReference type="PRINTS" id="PR01652">
    <property type="entry name" value="SHAPEPROTEIN"/>
</dbReference>
<name>A0A9X5GQT1_9FIRM</name>
<dbReference type="InterPro" id="IPR043129">
    <property type="entry name" value="ATPase_NBD"/>
</dbReference>
<dbReference type="AlphaFoldDB" id="A0A9X5GQT1"/>
<dbReference type="Gene3D" id="3.30.420.40">
    <property type="match status" value="2"/>
</dbReference>
<protein>
    <recommendedName>
        <fullName evidence="6">Cell shape-determining protein MreB</fullName>
    </recommendedName>
</protein>
<comment type="function">
    <text evidence="6">Forms membrane-associated dynamic filaments that are essential for cell shape determination. Acts by regulating cell wall synthesis and cell elongation, and thus cell shape. A feedback loop between cell geometry and MreB localization may maintain elongated cell shape by targeting cell wall growth to regions of negative cell wall curvature.</text>
</comment>
<comment type="caution">
    <text evidence="6">Lacks conserved residue(s) required for the propagation of feature annotation.</text>
</comment>
<dbReference type="GO" id="GO:0005737">
    <property type="term" value="C:cytoplasm"/>
    <property type="evidence" value="ECO:0007669"/>
    <property type="project" value="UniProtKB-SubCell"/>
</dbReference>
<feature type="binding site" evidence="6">
    <location>
        <begin position="204"/>
        <end position="207"/>
    </location>
    <ligand>
        <name>ATP</name>
        <dbReference type="ChEBI" id="CHEBI:30616"/>
    </ligand>
</feature>
<dbReference type="InterPro" id="IPR004753">
    <property type="entry name" value="MreB"/>
</dbReference>
<evidence type="ECO:0000256" key="5">
    <source>
        <dbReference type="ARBA" id="ARBA00023458"/>
    </source>
</evidence>
<dbReference type="GO" id="GO:0000902">
    <property type="term" value="P:cell morphogenesis"/>
    <property type="evidence" value="ECO:0007669"/>
    <property type="project" value="InterPro"/>
</dbReference>
<dbReference type="PANTHER" id="PTHR42749">
    <property type="entry name" value="CELL SHAPE-DETERMINING PROTEIN MREB"/>
    <property type="match status" value="1"/>
</dbReference>
<keyword evidence="3 6" id="KW-0067">ATP-binding</keyword>
<dbReference type="Gene3D" id="3.90.640.10">
    <property type="entry name" value="Actin, Chain A, domain 4"/>
    <property type="match status" value="1"/>
</dbReference>
<evidence type="ECO:0000313" key="7">
    <source>
        <dbReference type="EMBL" id="NBJ91421.1"/>
    </source>
</evidence>
<dbReference type="GO" id="GO:0008360">
    <property type="term" value="P:regulation of cell shape"/>
    <property type="evidence" value="ECO:0007669"/>
    <property type="project" value="UniProtKB-UniRule"/>
</dbReference>
<dbReference type="SUPFAM" id="SSF53067">
    <property type="entry name" value="Actin-like ATPase domain"/>
    <property type="match status" value="2"/>
</dbReference>
<evidence type="ECO:0000256" key="4">
    <source>
        <dbReference type="ARBA" id="ARBA00022960"/>
    </source>
</evidence>
<keyword evidence="2 6" id="KW-0547">Nucleotide-binding</keyword>
<comment type="caution">
    <text evidence="7">The sequence shown here is derived from an EMBL/GenBank/DDBJ whole genome shotgun (WGS) entry which is preliminary data.</text>
</comment>
<gene>
    <name evidence="6" type="primary">mreB</name>
    <name evidence="7" type="ORF">D5281_02185</name>
</gene>
<dbReference type="OrthoDB" id="9768127at2"/>
<evidence type="ECO:0000256" key="3">
    <source>
        <dbReference type="ARBA" id="ARBA00022840"/>
    </source>
</evidence>
<evidence type="ECO:0000256" key="1">
    <source>
        <dbReference type="ARBA" id="ARBA00022490"/>
    </source>
</evidence>
<organism evidence="7 8">
    <name type="scientific">Parablautia muri</name>
    <dbReference type="NCBI Taxonomy" id="2320879"/>
    <lineage>
        <taxon>Bacteria</taxon>
        <taxon>Bacillati</taxon>
        <taxon>Bacillota</taxon>
        <taxon>Clostridia</taxon>
        <taxon>Lachnospirales</taxon>
        <taxon>Lachnospiraceae</taxon>
        <taxon>Parablautia</taxon>
    </lineage>
</organism>
<keyword evidence="4 6" id="KW-0133">Cell shape</keyword>
<evidence type="ECO:0000256" key="2">
    <source>
        <dbReference type="ARBA" id="ARBA00022741"/>
    </source>
</evidence>
<keyword evidence="8" id="KW-1185">Reference proteome</keyword>
<accession>A0A9X5GQT1</accession>
<dbReference type="CDD" id="cd10225">
    <property type="entry name" value="ASKHA_NBD_MreB-like"/>
    <property type="match status" value="1"/>
</dbReference>
<evidence type="ECO:0000256" key="6">
    <source>
        <dbReference type="HAMAP-Rule" id="MF_02207"/>
    </source>
</evidence>
<keyword evidence="1 6" id="KW-0963">Cytoplasm</keyword>
<dbReference type="RefSeq" id="WP_160558516.1">
    <property type="nucleotide sequence ID" value="NZ_QZDT01000002.1"/>
</dbReference>
<sequence>MSNNVYGIDLGTSNIKIYSRSDDTILVEKNMIAIENKNTLFAYGDSAFEMYEKAPGNIHISYPLSNGVIADIKNMELLIKYFINDLSKSNLKSGDYYIAVPTDVTEVEKRAFYDLIRDAGVKARKILVVEKAVADGLGLEIDVKNSQGVLIVNVGFDTTEISILSLGGIVLSRLIKVGGQKFDDAVRSAVRREFGLIIGGKTAENVKMSLTELEKAGKGAVVYGRDIVTGLPVERELPTQLINESLIEHFYTIIDNIKVILERTPPELAADIYRHGIYLTGGASQVNCLAELIQKGTGLNVNKSENPVTSVALGLSKIIKDDNYKSVAYAIEGMSK</sequence>
<reference evidence="7" key="1">
    <citation type="submission" date="2018-09" db="EMBL/GenBank/DDBJ databases">
        <title>Murine metabolic-syndrome-specific gut microbial biobank.</title>
        <authorList>
            <person name="Liu C."/>
        </authorList>
    </citation>
    <scope>NUCLEOTIDE SEQUENCE</scope>
    <source>
        <strain evidence="7">D42-62</strain>
    </source>
</reference>
<proteinExistence type="inferred from homology"/>
<dbReference type="EMBL" id="QZDT01000002">
    <property type="protein sequence ID" value="NBJ91421.1"/>
    <property type="molecule type" value="Genomic_DNA"/>
</dbReference>
<dbReference type="NCBIfam" id="NF010539">
    <property type="entry name" value="PRK13927.1"/>
    <property type="match status" value="1"/>
</dbReference>
<dbReference type="Pfam" id="PF06723">
    <property type="entry name" value="MreB_Mbl"/>
    <property type="match status" value="1"/>
</dbReference>
<comment type="similarity">
    <text evidence="5 6">Belongs to the FtsA/MreB family.</text>
</comment>
<comment type="subunit">
    <text evidence="6">Forms polymers.</text>
</comment>